<feature type="compositionally biased region" description="Basic and acidic residues" evidence="1">
    <location>
        <begin position="652"/>
        <end position="663"/>
    </location>
</feature>
<dbReference type="AlphaFoldDB" id="A0A165GTG9"/>
<evidence type="ECO:0000313" key="2">
    <source>
        <dbReference type="EMBL" id="KZF22576.1"/>
    </source>
</evidence>
<dbReference type="EMBL" id="KV407458">
    <property type="protein sequence ID" value="KZF22576.1"/>
    <property type="molecule type" value="Genomic_DNA"/>
</dbReference>
<feature type="region of interest" description="Disordered" evidence="1">
    <location>
        <begin position="104"/>
        <end position="128"/>
    </location>
</feature>
<dbReference type="InParanoid" id="A0A165GTG9"/>
<dbReference type="GO" id="GO:0045046">
    <property type="term" value="P:protein import into peroxisome membrane"/>
    <property type="evidence" value="ECO:0007669"/>
    <property type="project" value="TreeGrafter"/>
</dbReference>
<dbReference type="PANTHER" id="PTHR28080">
    <property type="entry name" value="PEROXISOMAL BIOGENESIS FACTOR 3"/>
    <property type="match status" value="1"/>
</dbReference>
<evidence type="ECO:0000313" key="3">
    <source>
        <dbReference type="Proteomes" id="UP000076632"/>
    </source>
</evidence>
<feature type="region of interest" description="Disordered" evidence="1">
    <location>
        <begin position="489"/>
        <end position="663"/>
    </location>
</feature>
<protein>
    <submittedName>
        <fullName evidence="2">Peroxin-3-domain-containing protein</fullName>
    </submittedName>
</protein>
<dbReference type="PANTHER" id="PTHR28080:SF1">
    <property type="entry name" value="PEROXISOMAL BIOGENESIS FACTOR 3"/>
    <property type="match status" value="1"/>
</dbReference>
<proteinExistence type="predicted"/>
<sequence>MFTATRKWFWRNRGRFAIGLGALGAGYVATQYVLAKLNEARERMSSDRIARENLRRRFEQNQEDCTFTVLALLPTATENILEALPVENITNELQQKRAERLARSVGAGSEITPSEGGSEAPSITDDDGRSLQSFQSESYVHASQAGSEGVASSQRPRKTKAQLWHELKISSITRSFTLLYTLSLLTLLTRIQLNLLGRRSYLSSVVALASYSAADSTISLENHDDDNLDQAYGSDFETNRRYLTFSWWLLHRGWRDIMGKVETAVKEVFGSLNPREDIALERLSNIILEVRKKVEGETEEARRTKKWLPYLLPSREHESFVLHESGMTPDFPSADTSAPLLRRLLDETSDLIDSPTFTFILTKTLDSTFSLLTDSKLRVQAFKLPPLPTTNQSMPGPFSDTLNPTAFPDISDLPVHTEADLAAKAKVATVLAVLTRQAHAIGLGSGAGNGTSPAPINEYIQAIDAVRDLDAFAAVVYSSNFDAEVEVENPGSAKAPTRAGPISAAPDDFVVIPPSNSPPSQPQQDLIPSSSENMPSSLLAEETSWQAALSQSEPVVKEEEATPEHVLDTGLHSHSESQADIQTQESEQEQSSFESAWDKAVHRTAASPDISASQATTGASDTSEAIETGSAPIPAHSTSNDVENAPESEMQAPREPHVSDQAE</sequence>
<dbReference type="Pfam" id="PF04882">
    <property type="entry name" value="Peroxin-3"/>
    <property type="match status" value="1"/>
</dbReference>
<dbReference type="InterPro" id="IPR006966">
    <property type="entry name" value="Peroxin-3"/>
</dbReference>
<feature type="compositionally biased region" description="Polar residues" evidence="1">
    <location>
        <begin position="543"/>
        <end position="553"/>
    </location>
</feature>
<dbReference type="STRING" id="1328760.A0A165GTG9"/>
<dbReference type="GO" id="GO:0005778">
    <property type="term" value="C:peroxisomal membrane"/>
    <property type="evidence" value="ECO:0007669"/>
    <property type="project" value="InterPro"/>
</dbReference>
<keyword evidence="3" id="KW-1185">Reference proteome</keyword>
<name>A0A165GTG9_XYLHT</name>
<organism evidence="2 3">
    <name type="scientific">Xylona heveae (strain CBS 132557 / TC161)</name>
    <dbReference type="NCBI Taxonomy" id="1328760"/>
    <lineage>
        <taxon>Eukaryota</taxon>
        <taxon>Fungi</taxon>
        <taxon>Dikarya</taxon>
        <taxon>Ascomycota</taxon>
        <taxon>Pezizomycotina</taxon>
        <taxon>Xylonomycetes</taxon>
        <taxon>Xylonales</taxon>
        <taxon>Xylonaceae</taxon>
        <taxon>Xylona</taxon>
    </lineage>
</organism>
<dbReference type="FunCoup" id="A0A165GTG9">
    <property type="interactions" value="172"/>
</dbReference>
<dbReference type="GeneID" id="28894220"/>
<feature type="compositionally biased region" description="Polar residues" evidence="1">
    <location>
        <begin position="526"/>
        <end position="536"/>
    </location>
</feature>
<dbReference type="OrthoDB" id="45930at2759"/>
<feature type="compositionally biased region" description="Basic and acidic residues" evidence="1">
    <location>
        <begin position="555"/>
        <end position="577"/>
    </location>
</feature>
<gene>
    <name evidence="2" type="ORF">L228DRAFT_129024</name>
</gene>
<evidence type="ECO:0000256" key="1">
    <source>
        <dbReference type="SAM" id="MobiDB-lite"/>
    </source>
</evidence>
<dbReference type="Proteomes" id="UP000076632">
    <property type="component" value="Unassembled WGS sequence"/>
</dbReference>
<reference evidence="2 3" key="1">
    <citation type="journal article" date="2016" name="Fungal Biol.">
        <title>The genome of Xylona heveae provides a window into fungal endophytism.</title>
        <authorList>
            <person name="Gazis R."/>
            <person name="Kuo A."/>
            <person name="Riley R."/>
            <person name="LaButti K."/>
            <person name="Lipzen A."/>
            <person name="Lin J."/>
            <person name="Amirebrahimi M."/>
            <person name="Hesse C.N."/>
            <person name="Spatafora J.W."/>
            <person name="Henrissat B."/>
            <person name="Hainaut M."/>
            <person name="Grigoriev I.V."/>
            <person name="Hibbett D.S."/>
        </authorList>
    </citation>
    <scope>NUCLEOTIDE SEQUENCE [LARGE SCALE GENOMIC DNA]</scope>
    <source>
        <strain evidence="2 3">TC161</strain>
    </source>
</reference>
<dbReference type="GO" id="GO:0030674">
    <property type="term" value="F:protein-macromolecule adaptor activity"/>
    <property type="evidence" value="ECO:0007669"/>
    <property type="project" value="TreeGrafter"/>
</dbReference>
<dbReference type="RefSeq" id="XP_018188131.1">
    <property type="nucleotide sequence ID" value="XM_018329083.1"/>
</dbReference>
<accession>A0A165GTG9</accession>
<feature type="compositionally biased region" description="Polar residues" evidence="1">
    <location>
        <begin position="610"/>
        <end position="625"/>
    </location>
</feature>
<feature type="compositionally biased region" description="Low complexity" evidence="1">
    <location>
        <begin position="582"/>
        <end position="595"/>
    </location>
</feature>